<evidence type="ECO:0000256" key="1">
    <source>
        <dbReference type="SAM" id="MobiDB-lite"/>
    </source>
</evidence>
<comment type="caution">
    <text evidence="3">The sequence shown here is derived from an EMBL/GenBank/DDBJ whole genome shotgun (WGS) entry which is preliminary data.</text>
</comment>
<organism evidence="3 4">
    <name type="scientific">Enhygromyxa salina</name>
    <dbReference type="NCBI Taxonomy" id="215803"/>
    <lineage>
        <taxon>Bacteria</taxon>
        <taxon>Pseudomonadati</taxon>
        <taxon>Myxococcota</taxon>
        <taxon>Polyangia</taxon>
        <taxon>Nannocystales</taxon>
        <taxon>Nannocystaceae</taxon>
        <taxon>Enhygromyxa</taxon>
    </lineage>
</organism>
<dbReference type="EMBL" id="JMCC02000034">
    <property type="protein sequence ID" value="KIG16671.1"/>
    <property type="molecule type" value="Genomic_DNA"/>
</dbReference>
<dbReference type="Gene3D" id="3.40.50.1110">
    <property type="entry name" value="SGNH hydrolase"/>
    <property type="match status" value="1"/>
</dbReference>
<dbReference type="InterPro" id="IPR036514">
    <property type="entry name" value="SGNH_hydro_sf"/>
</dbReference>
<proteinExistence type="predicted"/>
<dbReference type="InterPro" id="IPR013830">
    <property type="entry name" value="SGNH_hydro"/>
</dbReference>
<name>A0A0C2D0B1_9BACT</name>
<evidence type="ECO:0000313" key="3">
    <source>
        <dbReference type="EMBL" id="KIG16671.1"/>
    </source>
</evidence>
<feature type="region of interest" description="Disordered" evidence="1">
    <location>
        <begin position="1"/>
        <end position="84"/>
    </location>
</feature>
<feature type="domain" description="SGNH hydrolase-type esterase" evidence="2">
    <location>
        <begin position="165"/>
        <end position="296"/>
    </location>
</feature>
<evidence type="ECO:0000313" key="4">
    <source>
        <dbReference type="Proteomes" id="UP000031599"/>
    </source>
</evidence>
<protein>
    <submittedName>
        <fullName evidence="3">Multiple EGF-like-domain protein 3</fullName>
    </submittedName>
</protein>
<sequence length="492" mass="51545">MLIATGCVAPAQGRAPGAESTSFETGDDTTDATTDALPDLPDAETGDGDGDGDGDPGDGDGDGDGDPGDGDPYGPPLYPDDRVHSPINAFVRDNLASIRSLAPAAPADVFMKVGASSTVSPSTLYCFADGVVDLDIHEDALGSTLDFFLLGEAGNTTPFDRDTLAAMSGKGAGWAIEGMPAPIEQERAAIHPKGPSLALVHYGTNDMQLGITYASAMPGYFANMSDLLDLLIDAGVVPIVFGISRRLDSEPADLWVQTYNAVSRGLAQARSIPFIDLRLATEPLPNHGISGDGLHLEGFSDGVCLFSPEGLTHGYNMRNLIALQGLDRTHRSLLAADPDPDPDPDPDIDEPALFLQGLGDIDSPLEIPGLPFADTNSTIGAPSLMLDVYAGCGALADESGPENIYQLELAQTTPIRAMVLDRAGVDIDIHVLDDTASEAGCIARADRLLELTLDPGTYYFSLDTYVNGQAIEQSGEYTFVVLACEVGDVDCL</sequence>
<feature type="compositionally biased region" description="Low complexity" evidence="1">
    <location>
        <begin position="31"/>
        <end position="40"/>
    </location>
</feature>
<evidence type="ECO:0000259" key="2">
    <source>
        <dbReference type="Pfam" id="PF13472"/>
    </source>
</evidence>
<gene>
    <name evidence="3" type="ORF">DB30_04290</name>
</gene>
<accession>A0A0C2D0B1</accession>
<dbReference type="AlphaFoldDB" id="A0A0C2D0B1"/>
<dbReference type="Proteomes" id="UP000031599">
    <property type="component" value="Unassembled WGS sequence"/>
</dbReference>
<dbReference type="SUPFAM" id="SSF52266">
    <property type="entry name" value="SGNH hydrolase"/>
    <property type="match status" value="1"/>
</dbReference>
<reference evidence="3 4" key="1">
    <citation type="submission" date="2014-12" db="EMBL/GenBank/DDBJ databases">
        <title>Genome assembly of Enhygromyxa salina DSM 15201.</title>
        <authorList>
            <person name="Sharma G."/>
            <person name="Subramanian S."/>
        </authorList>
    </citation>
    <scope>NUCLEOTIDE SEQUENCE [LARGE SCALE GENOMIC DNA]</scope>
    <source>
        <strain evidence="3 4">DSM 15201</strain>
    </source>
</reference>
<feature type="compositionally biased region" description="Acidic residues" evidence="1">
    <location>
        <begin position="41"/>
        <end position="69"/>
    </location>
</feature>
<dbReference type="CDD" id="cd00229">
    <property type="entry name" value="SGNH_hydrolase"/>
    <property type="match status" value="1"/>
</dbReference>
<dbReference type="GO" id="GO:0016788">
    <property type="term" value="F:hydrolase activity, acting on ester bonds"/>
    <property type="evidence" value="ECO:0007669"/>
    <property type="project" value="UniProtKB-ARBA"/>
</dbReference>
<dbReference type="Pfam" id="PF13472">
    <property type="entry name" value="Lipase_GDSL_2"/>
    <property type="match status" value="1"/>
</dbReference>